<evidence type="ECO:0000313" key="10">
    <source>
        <dbReference type="EMBL" id="GLY87542.1"/>
    </source>
</evidence>
<evidence type="ECO:0000256" key="4">
    <source>
        <dbReference type="ARBA" id="ARBA00022692"/>
    </source>
</evidence>
<comment type="subcellular location">
    <subcellularLocation>
        <location evidence="1">Cell membrane</location>
        <topology evidence="1">Multi-pass membrane protein</topology>
    </subcellularLocation>
</comment>
<evidence type="ECO:0000313" key="11">
    <source>
        <dbReference type="Proteomes" id="UP001165074"/>
    </source>
</evidence>
<sequence length="228" mass="23700">MNSHLRTRTGGNGTMALLVIAAAQLLIVMDGTIVTVGLPVIGSGLRIAASDLDWVLTAYALAFGGMLPAAGRAGDVFGRRRLFRAGLVVFLLSSLLGGPAQNGGILIAARVVQGVGGAIVAPAALSPLADTFPAGPRRDRALGVYGAMGGLGSVVGLLLGGALTEYLGWRWIMFVNVPFALVVLAGTAAVCTRQPPARRDRPARRGHRDSRARVTGLHDQPGRVRRPR</sequence>
<evidence type="ECO:0000256" key="2">
    <source>
        <dbReference type="ARBA" id="ARBA00022448"/>
    </source>
</evidence>
<feature type="transmembrane region" description="Helical" evidence="8">
    <location>
        <begin position="107"/>
        <end position="129"/>
    </location>
</feature>
<evidence type="ECO:0000256" key="8">
    <source>
        <dbReference type="SAM" id="Phobius"/>
    </source>
</evidence>
<dbReference type="Pfam" id="PF07690">
    <property type="entry name" value="MFS_1"/>
    <property type="match status" value="1"/>
</dbReference>
<keyword evidence="4 8" id="KW-0812">Transmembrane</keyword>
<comment type="caution">
    <text evidence="10">The sequence shown here is derived from an EMBL/GenBank/DDBJ whole genome shotgun (WGS) entry which is preliminary data.</text>
</comment>
<dbReference type="Gene3D" id="1.20.1720.10">
    <property type="entry name" value="Multidrug resistance protein D"/>
    <property type="match status" value="1"/>
</dbReference>
<evidence type="ECO:0000256" key="7">
    <source>
        <dbReference type="SAM" id="MobiDB-lite"/>
    </source>
</evidence>
<evidence type="ECO:0000256" key="5">
    <source>
        <dbReference type="ARBA" id="ARBA00022989"/>
    </source>
</evidence>
<evidence type="ECO:0000256" key="3">
    <source>
        <dbReference type="ARBA" id="ARBA00022475"/>
    </source>
</evidence>
<organism evidence="10 11">
    <name type="scientific">Actinoallomurus iriomotensis</name>
    <dbReference type="NCBI Taxonomy" id="478107"/>
    <lineage>
        <taxon>Bacteria</taxon>
        <taxon>Bacillati</taxon>
        <taxon>Actinomycetota</taxon>
        <taxon>Actinomycetes</taxon>
        <taxon>Streptosporangiales</taxon>
        <taxon>Thermomonosporaceae</taxon>
        <taxon>Actinoallomurus</taxon>
    </lineage>
</organism>
<dbReference type="InterPro" id="IPR020846">
    <property type="entry name" value="MFS_dom"/>
</dbReference>
<dbReference type="PANTHER" id="PTHR42718:SF46">
    <property type="entry name" value="BLR6921 PROTEIN"/>
    <property type="match status" value="1"/>
</dbReference>
<dbReference type="PROSITE" id="PS50850">
    <property type="entry name" value="MFS"/>
    <property type="match status" value="1"/>
</dbReference>
<evidence type="ECO:0000256" key="6">
    <source>
        <dbReference type="ARBA" id="ARBA00023136"/>
    </source>
</evidence>
<feature type="transmembrane region" description="Helical" evidence="8">
    <location>
        <begin position="16"/>
        <end position="42"/>
    </location>
</feature>
<keyword evidence="11" id="KW-1185">Reference proteome</keyword>
<keyword evidence="2" id="KW-0813">Transport</keyword>
<gene>
    <name evidence="10" type="ORF">Airi02_054710</name>
</gene>
<dbReference type="CDD" id="cd17321">
    <property type="entry name" value="MFS_MMR_MDR_like"/>
    <property type="match status" value="1"/>
</dbReference>
<feature type="domain" description="Major facilitator superfamily (MFS) profile" evidence="9">
    <location>
        <begin position="16"/>
        <end position="228"/>
    </location>
</feature>
<name>A0A9W6S868_9ACTN</name>
<reference evidence="10" key="1">
    <citation type="submission" date="2023-03" db="EMBL/GenBank/DDBJ databases">
        <title>Actinoallomurus iriomotensis NBRC 103684.</title>
        <authorList>
            <person name="Ichikawa N."/>
            <person name="Sato H."/>
            <person name="Tonouchi N."/>
        </authorList>
    </citation>
    <scope>NUCLEOTIDE SEQUENCE</scope>
    <source>
        <strain evidence="10">NBRC 103684</strain>
    </source>
</reference>
<proteinExistence type="predicted"/>
<feature type="region of interest" description="Disordered" evidence="7">
    <location>
        <begin position="194"/>
        <end position="228"/>
    </location>
</feature>
<keyword evidence="6 8" id="KW-0472">Membrane</keyword>
<feature type="transmembrane region" description="Helical" evidence="8">
    <location>
        <begin position="141"/>
        <end position="163"/>
    </location>
</feature>
<dbReference type="GO" id="GO:0005886">
    <property type="term" value="C:plasma membrane"/>
    <property type="evidence" value="ECO:0007669"/>
    <property type="project" value="UniProtKB-SubCell"/>
</dbReference>
<dbReference type="EMBL" id="BSTK01000008">
    <property type="protein sequence ID" value="GLY87542.1"/>
    <property type="molecule type" value="Genomic_DNA"/>
</dbReference>
<protein>
    <recommendedName>
        <fullName evidence="9">Major facilitator superfamily (MFS) profile domain-containing protein</fullName>
    </recommendedName>
</protein>
<accession>A0A9W6S868</accession>
<evidence type="ECO:0000256" key="1">
    <source>
        <dbReference type="ARBA" id="ARBA00004651"/>
    </source>
</evidence>
<dbReference type="AlphaFoldDB" id="A0A9W6S868"/>
<feature type="transmembrane region" description="Helical" evidence="8">
    <location>
        <begin position="169"/>
        <end position="191"/>
    </location>
</feature>
<dbReference type="GO" id="GO:0022857">
    <property type="term" value="F:transmembrane transporter activity"/>
    <property type="evidence" value="ECO:0007669"/>
    <property type="project" value="InterPro"/>
</dbReference>
<feature type="transmembrane region" description="Helical" evidence="8">
    <location>
        <begin position="82"/>
        <end position="101"/>
    </location>
</feature>
<keyword evidence="5 8" id="KW-1133">Transmembrane helix</keyword>
<evidence type="ECO:0000259" key="9">
    <source>
        <dbReference type="PROSITE" id="PS50850"/>
    </source>
</evidence>
<dbReference type="Proteomes" id="UP001165074">
    <property type="component" value="Unassembled WGS sequence"/>
</dbReference>
<dbReference type="PANTHER" id="PTHR42718">
    <property type="entry name" value="MAJOR FACILITATOR SUPERFAMILY MULTIDRUG TRANSPORTER MFSC"/>
    <property type="match status" value="1"/>
</dbReference>
<dbReference type="InterPro" id="IPR011701">
    <property type="entry name" value="MFS"/>
</dbReference>
<feature type="transmembrane region" description="Helical" evidence="8">
    <location>
        <begin position="54"/>
        <end position="70"/>
    </location>
</feature>
<dbReference type="InterPro" id="IPR036259">
    <property type="entry name" value="MFS_trans_sf"/>
</dbReference>
<keyword evidence="3" id="KW-1003">Cell membrane</keyword>
<feature type="compositionally biased region" description="Basic residues" evidence="7">
    <location>
        <begin position="201"/>
        <end position="210"/>
    </location>
</feature>
<dbReference type="SUPFAM" id="SSF103473">
    <property type="entry name" value="MFS general substrate transporter"/>
    <property type="match status" value="1"/>
</dbReference>